<sequence>MSALTLHDPIEQVLEIQALSKNFGRVEVLRGISLSLFSGEILALVGDNGAGKSTLLKCVTGTITPDGGVIRLRDKEYLSLSPRRSMAEGVSAVYQDLALVEDLDVATNLFLGTEPLKAGFLVDRARMHAEAGLRLKELGIELPSTRARIADLSGGQRQAVAIARAVMQASGKDRAGIVILDEPTAAMGVRESELVLGIIRGLRERKMAVLFVSHNLPQVFRIADRICVLRSGEMLWCGKTRDVSLQDVIAMMSGSQPVNGENTEGTGDE</sequence>
<dbReference type="PROSITE" id="PS00211">
    <property type="entry name" value="ABC_TRANSPORTER_1"/>
    <property type="match status" value="1"/>
</dbReference>
<dbReference type="PANTHER" id="PTHR43790:SF8">
    <property type="entry name" value="SUGAR ABC TRANSPORTER ATP-BINDING PROTEIN"/>
    <property type="match status" value="1"/>
</dbReference>
<evidence type="ECO:0000259" key="3">
    <source>
        <dbReference type="PROSITE" id="PS50893"/>
    </source>
</evidence>
<evidence type="ECO:0000313" key="4">
    <source>
        <dbReference type="EMBL" id="MPM32950.1"/>
    </source>
</evidence>
<feature type="domain" description="ABC transporter" evidence="3">
    <location>
        <begin position="14"/>
        <end position="256"/>
    </location>
</feature>
<keyword evidence="2 4" id="KW-0067">ATP-binding</keyword>
<name>A0A644YWH2_9ZZZZ</name>
<gene>
    <name evidence="4" type="primary">frcA_4</name>
    <name evidence="4" type="ORF">SDC9_79517</name>
</gene>
<dbReference type="SMART" id="SM00382">
    <property type="entry name" value="AAA"/>
    <property type="match status" value="1"/>
</dbReference>
<dbReference type="GO" id="GO:0016887">
    <property type="term" value="F:ATP hydrolysis activity"/>
    <property type="evidence" value="ECO:0007669"/>
    <property type="project" value="InterPro"/>
</dbReference>
<protein>
    <submittedName>
        <fullName evidence="4">Fructose import ATP-binding protein FrcA</fullName>
        <ecNumber evidence="4">3.6.3.17</ecNumber>
    </submittedName>
</protein>
<organism evidence="4">
    <name type="scientific">bioreactor metagenome</name>
    <dbReference type="NCBI Taxonomy" id="1076179"/>
    <lineage>
        <taxon>unclassified sequences</taxon>
        <taxon>metagenomes</taxon>
        <taxon>ecological metagenomes</taxon>
    </lineage>
</organism>
<comment type="caution">
    <text evidence="4">The sequence shown here is derived from an EMBL/GenBank/DDBJ whole genome shotgun (WGS) entry which is preliminary data.</text>
</comment>
<evidence type="ECO:0000256" key="1">
    <source>
        <dbReference type="ARBA" id="ARBA00022741"/>
    </source>
</evidence>
<keyword evidence="4" id="KW-0378">Hydrolase</keyword>
<dbReference type="EMBL" id="VSSQ01006512">
    <property type="protein sequence ID" value="MPM32950.1"/>
    <property type="molecule type" value="Genomic_DNA"/>
</dbReference>
<dbReference type="Pfam" id="PF00005">
    <property type="entry name" value="ABC_tran"/>
    <property type="match status" value="1"/>
</dbReference>
<accession>A0A644YWH2</accession>
<reference evidence="4" key="1">
    <citation type="submission" date="2019-08" db="EMBL/GenBank/DDBJ databases">
        <authorList>
            <person name="Kucharzyk K."/>
            <person name="Murdoch R.W."/>
            <person name="Higgins S."/>
            <person name="Loffler F."/>
        </authorList>
    </citation>
    <scope>NUCLEOTIDE SEQUENCE</scope>
</reference>
<dbReference type="InterPro" id="IPR017871">
    <property type="entry name" value="ABC_transporter-like_CS"/>
</dbReference>
<dbReference type="EC" id="3.6.3.17" evidence="4"/>
<dbReference type="SUPFAM" id="SSF52540">
    <property type="entry name" value="P-loop containing nucleoside triphosphate hydrolases"/>
    <property type="match status" value="1"/>
</dbReference>
<evidence type="ECO:0000256" key="2">
    <source>
        <dbReference type="ARBA" id="ARBA00022840"/>
    </source>
</evidence>
<dbReference type="Gene3D" id="3.40.50.300">
    <property type="entry name" value="P-loop containing nucleotide triphosphate hydrolases"/>
    <property type="match status" value="1"/>
</dbReference>
<dbReference type="InterPro" id="IPR050107">
    <property type="entry name" value="ABC_carbohydrate_import_ATPase"/>
</dbReference>
<dbReference type="PROSITE" id="PS50893">
    <property type="entry name" value="ABC_TRANSPORTER_2"/>
    <property type="match status" value="1"/>
</dbReference>
<dbReference type="InterPro" id="IPR027417">
    <property type="entry name" value="P-loop_NTPase"/>
</dbReference>
<keyword evidence="1" id="KW-0547">Nucleotide-binding</keyword>
<dbReference type="CDD" id="cd03216">
    <property type="entry name" value="ABC_Carb_Monos_I"/>
    <property type="match status" value="1"/>
</dbReference>
<dbReference type="GO" id="GO:0005524">
    <property type="term" value="F:ATP binding"/>
    <property type="evidence" value="ECO:0007669"/>
    <property type="project" value="UniProtKB-KW"/>
</dbReference>
<proteinExistence type="predicted"/>
<dbReference type="InterPro" id="IPR003439">
    <property type="entry name" value="ABC_transporter-like_ATP-bd"/>
</dbReference>
<dbReference type="PANTHER" id="PTHR43790">
    <property type="entry name" value="CARBOHYDRATE TRANSPORT ATP-BINDING PROTEIN MG119-RELATED"/>
    <property type="match status" value="1"/>
</dbReference>
<dbReference type="AlphaFoldDB" id="A0A644YWH2"/>
<dbReference type="InterPro" id="IPR003593">
    <property type="entry name" value="AAA+_ATPase"/>
</dbReference>